<evidence type="ECO:0000313" key="2">
    <source>
        <dbReference type="Proteomes" id="UP001055811"/>
    </source>
</evidence>
<dbReference type="EMBL" id="CM042017">
    <property type="protein sequence ID" value="KAI3688757.1"/>
    <property type="molecule type" value="Genomic_DNA"/>
</dbReference>
<name>A0ACB8YTB0_CICIN</name>
<reference evidence="1 2" key="2">
    <citation type="journal article" date="2022" name="Mol. Ecol. Resour.">
        <title>The genomes of chicory, endive, great burdock and yacon provide insights into Asteraceae paleo-polyploidization history and plant inulin production.</title>
        <authorList>
            <person name="Fan W."/>
            <person name="Wang S."/>
            <person name="Wang H."/>
            <person name="Wang A."/>
            <person name="Jiang F."/>
            <person name="Liu H."/>
            <person name="Zhao H."/>
            <person name="Xu D."/>
            <person name="Zhang Y."/>
        </authorList>
    </citation>
    <scope>NUCLEOTIDE SEQUENCE [LARGE SCALE GENOMIC DNA]</scope>
    <source>
        <strain evidence="2">cv. Punajuju</strain>
        <tissue evidence="1">Leaves</tissue>
    </source>
</reference>
<sequence length="346" mass="37400">MEDTSKDQSSVSGNKVGGSAKLLRYPLRSGTKSKDDKPPLSATSIPSASRRGKPSSVSQSISVLDLSANSKSAKPPRRYSIPTKSSSPAPKPASNTTPTSEARSIRSRNIEGKSTTPVSDASRSLTRKKFSVLSSASYWLSQIKLSEASGKHQVSLGFFKLAQVAACENLQLLRDELKSYAIRHNILDLGESAKEVLQSYEISENMEKVQVSETCCSHEPEQGSRSSCEDALSLSSVNGVTKPKPKSSSNNVGIAAKENKQTKLVPHVKPSTNKKMTNKQSGKMQKNMQKQITKESNKVKEMVKSKGKKPVSEGDLGVVSSSPEETITQENKENMDAPLAEEISLE</sequence>
<accession>A0ACB8YTB0</accession>
<reference evidence="2" key="1">
    <citation type="journal article" date="2022" name="Mol. Ecol. Resour.">
        <title>The genomes of chicory, endive, great burdock and yacon provide insights into Asteraceae palaeo-polyploidization history and plant inulin production.</title>
        <authorList>
            <person name="Fan W."/>
            <person name="Wang S."/>
            <person name="Wang H."/>
            <person name="Wang A."/>
            <person name="Jiang F."/>
            <person name="Liu H."/>
            <person name="Zhao H."/>
            <person name="Xu D."/>
            <person name="Zhang Y."/>
        </authorList>
    </citation>
    <scope>NUCLEOTIDE SEQUENCE [LARGE SCALE GENOMIC DNA]</scope>
    <source>
        <strain evidence="2">cv. Punajuju</strain>
    </source>
</reference>
<comment type="caution">
    <text evidence="1">The sequence shown here is derived from an EMBL/GenBank/DDBJ whole genome shotgun (WGS) entry which is preliminary data.</text>
</comment>
<dbReference type="Proteomes" id="UP001055811">
    <property type="component" value="Linkage Group LG09"/>
</dbReference>
<organism evidence="1 2">
    <name type="scientific">Cichorium intybus</name>
    <name type="common">Chicory</name>
    <dbReference type="NCBI Taxonomy" id="13427"/>
    <lineage>
        <taxon>Eukaryota</taxon>
        <taxon>Viridiplantae</taxon>
        <taxon>Streptophyta</taxon>
        <taxon>Embryophyta</taxon>
        <taxon>Tracheophyta</taxon>
        <taxon>Spermatophyta</taxon>
        <taxon>Magnoliopsida</taxon>
        <taxon>eudicotyledons</taxon>
        <taxon>Gunneridae</taxon>
        <taxon>Pentapetalae</taxon>
        <taxon>asterids</taxon>
        <taxon>campanulids</taxon>
        <taxon>Asterales</taxon>
        <taxon>Asteraceae</taxon>
        <taxon>Cichorioideae</taxon>
        <taxon>Cichorieae</taxon>
        <taxon>Cichoriinae</taxon>
        <taxon>Cichorium</taxon>
    </lineage>
</organism>
<proteinExistence type="predicted"/>
<protein>
    <submittedName>
        <fullName evidence="1">Uncharacterized protein</fullName>
    </submittedName>
</protein>
<gene>
    <name evidence="1" type="ORF">L2E82_46568</name>
</gene>
<keyword evidence="2" id="KW-1185">Reference proteome</keyword>
<evidence type="ECO:0000313" key="1">
    <source>
        <dbReference type="EMBL" id="KAI3688757.1"/>
    </source>
</evidence>